<evidence type="ECO:0000259" key="1">
    <source>
        <dbReference type="Pfam" id="PF03724"/>
    </source>
</evidence>
<organism evidence="2 3">
    <name type="scientific">Methanomethylovorans hollandica (strain DSM 15978 / NBRC 107637 / DMS1)</name>
    <dbReference type="NCBI Taxonomy" id="867904"/>
    <lineage>
        <taxon>Archaea</taxon>
        <taxon>Methanobacteriati</taxon>
        <taxon>Methanobacteriota</taxon>
        <taxon>Stenosarchaea group</taxon>
        <taxon>Methanomicrobia</taxon>
        <taxon>Methanosarcinales</taxon>
        <taxon>Methanosarcinaceae</taxon>
        <taxon>Methanomethylovorans</taxon>
    </lineage>
</organism>
<dbReference type="InterPro" id="IPR053147">
    <property type="entry name" value="Hsp_HslJ-like"/>
</dbReference>
<name>L0KX56_METHD</name>
<dbReference type="InterPro" id="IPR005184">
    <property type="entry name" value="DUF306_Meta_HslJ"/>
</dbReference>
<reference evidence="3" key="1">
    <citation type="submission" date="2012-02" db="EMBL/GenBank/DDBJ databases">
        <title>Complete sequence of chromosome of Methanomethylovorans hollandica DSM 15978.</title>
        <authorList>
            <person name="Lucas S."/>
            <person name="Copeland A."/>
            <person name="Lapidus A."/>
            <person name="Glavina del Rio T."/>
            <person name="Dalin E."/>
            <person name="Tice H."/>
            <person name="Bruce D."/>
            <person name="Goodwin L."/>
            <person name="Pitluck S."/>
            <person name="Peters L."/>
            <person name="Mikhailova N."/>
            <person name="Held B."/>
            <person name="Kyrpides N."/>
            <person name="Mavromatis K."/>
            <person name="Ivanova N."/>
            <person name="Brettin T."/>
            <person name="Detter J.C."/>
            <person name="Han C."/>
            <person name="Larimer F."/>
            <person name="Land M."/>
            <person name="Hauser L."/>
            <person name="Markowitz V."/>
            <person name="Cheng J.-F."/>
            <person name="Hugenholtz P."/>
            <person name="Woyke T."/>
            <person name="Wu D."/>
            <person name="Spring S."/>
            <person name="Schroeder M."/>
            <person name="Brambilla E."/>
            <person name="Klenk H.-P."/>
            <person name="Eisen J.A."/>
        </authorList>
    </citation>
    <scope>NUCLEOTIDE SEQUENCE [LARGE SCALE GENOMIC DNA]</scope>
    <source>
        <strain evidence="3">DSM 15978 / NBRC 107637 / DMS1</strain>
    </source>
</reference>
<keyword evidence="2" id="KW-0346">Stress response</keyword>
<dbReference type="KEGG" id="mhz:Metho_0386"/>
<dbReference type="PANTHER" id="PTHR35535:SF2">
    <property type="entry name" value="DUF306 DOMAIN-CONTAINING PROTEIN"/>
    <property type="match status" value="1"/>
</dbReference>
<dbReference type="Proteomes" id="UP000010866">
    <property type="component" value="Chromosome"/>
</dbReference>
<keyword evidence="3" id="KW-1185">Reference proteome</keyword>
<evidence type="ECO:0000313" key="2">
    <source>
        <dbReference type="EMBL" id="AGB48658.1"/>
    </source>
</evidence>
<dbReference type="PROSITE" id="PS51257">
    <property type="entry name" value="PROKAR_LIPOPROTEIN"/>
    <property type="match status" value="1"/>
</dbReference>
<dbReference type="RefSeq" id="WP_015323827.1">
    <property type="nucleotide sequence ID" value="NC_019977.1"/>
</dbReference>
<sequence precursor="true">MKPVINTLSFILILILIACTSSTSGCISLQDQMGENNGQTDGGTIALEKIINITWQWAGMIETSSGNQSVVPNKDSYTLKFQPDGTYSITTDCNSGSGTYATDGHNLTIEPGVITLVYCGDESLEPQYLLSLWRITSMTLEDGQLLLSVENKTEKMLFINA</sequence>
<accession>L0KX56</accession>
<dbReference type="EMBL" id="CP003362">
    <property type="protein sequence ID" value="AGB48658.1"/>
    <property type="molecule type" value="Genomic_DNA"/>
</dbReference>
<dbReference type="HOGENOM" id="CLU_1438138_0_0_2"/>
<dbReference type="AlphaFoldDB" id="L0KX56"/>
<gene>
    <name evidence="2" type="ordered locus">Metho_0386</name>
</gene>
<proteinExistence type="predicted"/>
<dbReference type="Pfam" id="PF03724">
    <property type="entry name" value="META"/>
    <property type="match status" value="1"/>
</dbReference>
<dbReference type="OrthoDB" id="140758at2157"/>
<feature type="domain" description="DUF306" evidence="1">
    <location>
        <begin position="67"/>
        <end position="158"/>
    </location>
</feature>
<dbReference type="Gene3D" id="2.40.128.270">
    <property type="match status" value="1"/>
</dbReference>
<dbReference type="PANTHER" id="PTHR35535">
    <property type="entry name" value="HEAT SHOCK PROTEIN HSLJ"/>
    <property type="match status" value="1"/>
</dbReference>
<dbReference type="InterPro" id="IPR038670">
    <property type="entry name" value="HslJ-like_sf"/>
</dbReference>
<dbReference type="GeneID" id="14407492"/>
<evidence type="ECO:0000313" key="3">
    <source>
        <dbReference type="Proteomes" id="UP000010866"/>
    </source>
</evidence>
<protein>
    <submittedName>
        <fullName evidence="2">Heat shock protein</fullName>
    </submittedName>
</protein>